<dbReference type="RefSeq" id="WP_204497689.1">
    <property type="nucleotide sequence ID" value="NZ_JAFBDR010000003.1"/>
</dbReference>
<dbReference type="PANTHER" id="PTHR47505">
    <property type="entry name" value="DNA UTILIZATION PROTEIN YHGH"/>
    <property type="match status" value="1"/>
</dbReference>
<protein>
    <submittedName>
        <fullName evidence="2">Competence protein ComFC</fullName>
    </submittedName>
</protein>
<dbReference type="CDD" id="cd06223">
    <property type="entry name" value="PRTases_typeI"/>
    <property type="match status" value="1"/>
</dbReference>
<evidence type="ECO:0000313" key="3">
    <source>
        <dbReference type="Proteomes" id="UP001296943"/>
    </source>
</evidence>
<dbReference type="InterPro" id="IPR000836">
    <property type="entry name" value="PRTase_dom"/>
</dbReference>
<dbReference type="InterPro" id="IPR051910">
    <property type="entry name" value="ComF/GntX_DNA_util-trans"/>
</dbReference>
<dbReference type="InterPro" id="IPR029057">
    <property type="entry name" value="PRTase-like"/>
</dbReference>
<comment type="similarity">
    <text evidence="1">Belongs to the ComF/GntX family.</text>
</comment>
<dbReference type="Gene3D" id="3.40.50.2020">
    <property type="match status" value="1"/>
</dbReference>
<accession>A0ABS2MWM0</accession>
<organism evidence="2 3">
    <name type="scientific">Aquibacillus albus</name>
    <dbReference type="NCBI Taxonomy" id="1168171"/>
    <lineage>
        <taxon>Bacteria</taxon>
        <taxon>Bacillati</taxon>
        <taxon>Bacillota</taxon>
        <taxon>Bacilli</taxon>
        <taxon>Bacillales</taxon>
        <taxon>Bacillaceae</taxon>
        <taxon>Aquibacillus</taxon>
    </lineage>
</organism>
<dbReference type="SUPFAM" id="SSF53271">
    <property type="entry name" value="PRTase-like"/>
    <property type="match status" value="1"/>
</dbReference>
<dbReference type="PANTHER" id="PTHR47505:SF1">
    <property type="entry name" value="DNA UTILIZATION PROTEIN YHGH"/>
    <property type="match status" value="1"/>
</dbReference>
<name>A0ABS2MWM0_9BACI</name>
<sequence length="226" mass="26151">MKCLWCEDEISMDITWVNVFFPEPPKKLCPSCEPDLEPLKDSLCHRCSRKSDTSVCPDCERWEHHPMWKGVLSFNRSVFSYNSTLQGMIAKWKYRGDYVLREAFQEVSRTTFKQTFQQIAKEAILVPIPLSEERLYERGFNQAEAIADLLGHPFQQKLERIDGGKQSKKSRKDRITSENPFRVEGSINKPVILIDDIYTTGITVRHAAIRLKEVGCPTVYSFTLAR</sequence>
<reference evidence="2 3" key="1">
    <citation type="submission" date="2021-01" db="EMBL/GenBank/DDBJ databases">
        <title>Genomic Encyclopedia of Type Strains, Phase IV (KMG-IV): sequencing the most valuable type-strain genomes for metagenomic binning, comparative biology and taxonomic classification.</title>
        <authorList>
            <person name="Goeker M."/>
        </authorList>
    </citation>
    <scope>NUCLEOTIDE SEQUENCE [LARGE SCALE GENOMIC DNA]</scope>
    <source>
        <strain evidence="2 3">DSM 23711</strain>
    </source>
</reference>
<comment type="caution">
    <text evidence="2">The sequence shown here is derived from an EMBL/GenBank/DDBJ whole genome shotgun (WGS) entry which is preliminary data.</text>
</comment>
<proteinExistence type="inferred from homology"/>
<evidence type="ECO:0000256" key="1">
    <source>
        <dbReference type="ARBA" id="ARBA00008007"/>
    </source>
</evidence>
<evidence type="ECO:0000313" key="2">
    <source>
        <dbReference type="EMBL" id="MBM7570250.1"/>
    </source>
</evidence>
<gene>
    <name evidence="2" type="ORF">JOC48_000728</name>
</gene>
<keyword evidence="3" id="KW-1185">Reference proteome</keyword>
<dbReference type="EMBL" id="JAFBDR010000003">
    <property type="protein sequence ID" value="MBM7570250.1"/>
    <property type="molecule type" value="Genomic_DNA"/>
</dbReference>
<dbReference type="Proteomes" id="UP001296943">
    <property type="component" value="Unassembled WGS sequence"/>
</dbReference>